<feature type="transmembrane region" description="Helical" evidence="5">
    <location>
        <begin position="465"/>
        <end position="486"/>
    </location>
</feature>
<evidence type="ECO:0000313" key="10">
    <source>
        <dbReference type="Proteomes" id="UP000564629"/>
    </source>
</evidence>
<feature type="transmembrane region" description="Helical" evidence="5">
    <location>
        <begin position="25"/>
        <end position="47"/>
    </location>
</feature>
<reference evidence="7 9" key="1">
    <citation type="submission" date="2019-07" db="EMBL/GenBank/DDBJ databases">
        <title>Whole genome shotgun sequence of Cellulomonas hominis NBRC 16055.</title>
        <authorList>
            <person name="Hosoyama A."/>
            <person name="Uohara A."/>
            <person name="Ohji S."/>
            <person name="Ichikawa N."/>
        </authorList>
    </citation>
    <scope>NUCLEOTIDE SEQUENCE [LARGE SCALE GENOMIC DNA]</scope>
    <source>
        <strain evidence="7 9">NBRC 16055</strain>
    </source>
</reference>
<evidence type="ECO:0000256" key="1">
    <source>
        <dbReference type="ARBA" id="ARBA00004651"/>
    </source>
</evidence>
<name>A0A511FB68_9CELL</name>
<feature type="transmembrane region" description="Helical" evidence="5">
    <location>
        <begin position="298"/>
        <end position="320"/>
    </location>
</feature>
<dbReference type="GO" id="GO:0022857">
    <property type="term" value="F:transmembrane transporter activity"/>
    <property type="evidence" value="ECO:0007669"/>
    <property type="project" value="InterPro"/>
</dbReference>
<feature type="transmembrane region" description="Helical" evidence="5">
    <location>
        <begin position="59"/>
        <end position="78"/>
    </location>
</feature>
<reference evidence="8 10" key="2">
    <citation type="submission" date="2020-08" db="EMBL/GenBank/DDBJ databases">
        <title>Sequencing the genomes of 1000 actinobacteria strains.</title>
        <authorList>
            <person name="Klenk H.-P."/>
        </authorList>
    </citation>
    <scope>NUCLEOTIDE SEQUENCE [LARGE SCALE GENOMIC DNA]</scope>
    <source>
        <strain evidence="8 10">DSM 9581</strain>
    </source>
</reference>
<evidence type="ECO:0000256" key="5">
    <source>
        <dbReference type="SAM" id="Phobius"/>
    </source>
</evidence>
<keyword evidence="9" id="KW-1185">Reference proteome</keyword>
<sequence>MTSPQQAPAPDASDPDAPDPDRWRALAVCLAIGFITMLDVSIVNVALPSIERSLDAGASQLQLVVAGYTLAFGLVLVPAGRLGDARGRRALFLVGLSGFALTSLGAGLAPSDEVLAGMRLLQGVSAGLLNPQVVGTIQQLFRGYERGRAFGFFGATIGVSTAIGPLLGGLIIQAAGPEDGWRWVFFVNVPVIAVVLPLAVRFLPRGRVGVPAGVAGPGGRPRLDVPGLALVALTTTAVMVPFVVTSGSGGDDPARWWWLAAAAALAVVTVVWERGYQRRTGAAVLDPRVLGEPSFRNGALLGMAYFAGFTAVFLVTTLYLQQDAGFTPLQAGLVGMPFAVASAVAAQQSGRLVATRGRALVVVGLVLVLLGLLGTDLAIRLVDPPAVGFVVAATQMVAGAGSGLVIAPNQTLTLAHVPLDRAGVAGSMLQVGQRIGSALGVAVALSTYYAALASGLAGNQAAGRALLITVVLVAVALVIGVADLVARRRDAAREPVTTTARGAE</sequence>
<evidence type="ECO:0000313" key="9">
    <source>
        <dbReference type="Proteomes" id="UP000321723"/>
    </source>
</evidence>
<dbReference type="InterPro" id="IPR020846">
    <property type="entry name" value="MFS_dom"/>
</dbReference>
<comment type="subcellular location">
    <subcellularLocation>
        <location evidence="1">Cell membrane</location>
        <topology evidence="1">Multi-pass membrane protein</topology>
    </subcellularLocation>
</comment>
<feature type="transmembrane region" description="Helical" evidence="5">
    <location>
        <begin position="256"/>
        <end position="272"/>
    </location>
</feature>
<evidence type="ECO:0000259" key="6">
    <source>
        <dbReference type="PROSITE" id="PS50850"/>
    </source>
</evidence>
<dbReference type="Pfam" id="PF07690">
    <property type="entry name" value="MFS_1"/>
    <property type="match status" value="1"/>
</dbReference>
<dbReference type="InterPro" id="IPR011701">
    <property type="entry name" value="MFS"/>
</dbReference>
<feature type="transmembrane region" description="Helical" evidence="5">
    <location>
        <begin position="149"/>
        <end position="175"/>
    </location>
</feature>
<accession>A0A511FB68</accession>
<keyword evidence="3 5" id="KW-1133">Transmembrane helix</keyword>
<dbReference type="Proteomes" id="UP000321723">
    <property type="component" value="Unassembled WGS sequence"/>
</dbReference>
<keyword evidence="4 5" id="KW-0472">Membrane</keyword>
<evidence type="ECO:0000256" key="4">
    <source>
        <dbReference type="ARBA" id="ARBA00023136"/>
    </source>
</evidence>
<dbReference type="EMBL" id="BJVQ01000017">
    <property type="protein sequence ID" value="GEL46472.1"/>
    <property type="molecule type" value="Genomic_DNA"/>
</dbReference>
<keyword evidence="2 5" id="KW-0812">Transmembrane</keyword>
<dbReference type="Proteomes" id="UP000564629">
    <property type="component" value="Unassembled WGS sequence"/>
</dbReference>
<dbReference type="SUPFAM" id="SSF103473">
    <property type="entry name" value="MFS general substrate transporter"/>
    <property type="match status" value="1"/>
</dbReference>
<dbReference type="PANTHER" id="PTHR42718">
    <property type="entry name" value="MAJOR FACILITATOR SUPERFAMILY MULTIDRUG TRANSPORTER MFSC"/>
    <property type="match status" value="1"/>
</dbReference>
<dbReference type="PRINTS" id="PR01036">
    <property type="entry name" value="TCRTETB"/>
</dbReference>
<feature type="transmembrane region" description="Helical" evidence="5">
    <location>
        <begin position="435"/>
        <end position="453"/>
    </location>
</feature>
<feature type="transmembrane region" description="Helical" evidence="5">
    <location>
        <begin position="225"/>
        <end position="244"/>
    </location>
</feature>
<dbReference type="GO" id="GO:0005886">
    <property type="term" value="C:plasma membrane"/>
    <property type="evidence" value="ECO:0007669"/>
    <property type="project" value="UniProtKB-SubCell"/>
</dbReference>
<feature type="transmembrane region" description="Helical" evidence="5">
    <location>
        <begin position="120"/>
        <end position="137"/>
    </location>
</feature>
<evidence type="ECO:0000313" key="7">
    <source>
        <dbReference type="EMBL" id="GEL46472.1"/>
    </source>
</evidence>
<feature type="transmembrane region" description="Helical" evidence="5">
    <location>
        <begin position="181"/>
        <end position="204"/>
    </location>
</feature>
<comment type="caution">
    <text evidence="7">The sequence shown here is derived from an EMBL/GenBank/DDBJ whole genome shotgun (WGS) entry which is preliminary data.</text>
</comment>
<proteinExistence type="predicted"/>
<feature type="transmembrane region" description="Helical" evidence="5">
    <location>
        <begin position="358"/>
        <end position="379"/>
    </location>
</feature>
<organism evidence="7 9">
    <name type="scientific">Cellulomonas hominis</name>
    <dbReference type="NCBI Taxonomy" id="156981"/>
    <lineage>
        <taxon>Bacteria</taxon>
        <taxon>Bacillati</taxon>
        <taxon>Actinomycetota</taxon>
        <taxon>Actinomycetes</taxon>
        <taxon>Micrococcales</taxon>
        <taxon>Cellulomonadaceae</taxon>
        <taxon>Cellulomonas</taxon>
    </lineage>
</organism>
<dbReference type="AlphaFoldDB" id="A0A511FB68"/>
<evidence type="ECO:0000256" key="2">
    <source>
        <dbReference type="ARBA" id="ARBA00022692"/>
    </source>
</evidence>
<dbReference type="PANTHER" id="PTHR42718:SF39">
    <property type="entry name" value="ACTINORHODIN TRANSPORTER-RELATED"/>
    <property type="match status" value="1"/>
</dbReference>
<feature type="transmembrane region" description="Helical" evidence="5">
    <location>
        <begin position="326"/>
        <end position="346"/>
    </location>
</feature>
<dbReference type="EMBL" id="JACHDN010000001">
    <property type="protein sequence ID" value="MBB5471529.1"/>
    <property type="molecule type" value="Genomic_DNA"/>
</dbReference>
<feature type="transmembrane region" description="Helical" evidence="5">
    <location>
        <begin position="385"/>
        <end position="407"/>
    </location>
</feature>
<gene>
    <name evidence="7" type="ORF">CHO01_15880</name>
    <name evidence="8" type="ORF">HNR08_000265</name>
</gene>
<evidence type="ECO:0000256" key="3">
    <source>
        <dbReference type="ARBA" id="ARBA00022989"/>
    </source>
</evidence>
<dbReference type="RefSeq" id="WP_246803016.1">
    <property type="nucleotide sequence ID" value="NZ_BJVQ01000017.1"/>
</dbReference>
<feature type="transmembrane region" description="Helical" evidence="5">
    <location>
        <begin position="90"/>
        <end position="108"/>
    </location>
</feature>
<dbReference type="InterPro" id="IPR036259">
    <property type="entry name" value="MFS_trans_sf"/>
</dbReference>
<dbReference type="PROSITE" id="PS50850">
    <property type="entry name" value="MFS"/>
    <property type="match status" value="1"/>
</dbReference>
<protein>
    <submittedName>
        <fullName evidence="8">EmrB/QacA subfamily drug resistance transporter</fullName>
    </submittedName>
    <submittedName>
        <fullName evidence="7">MFS transporter</fullName>
    </submittedName>
</protein>
<feature type="domain" description="Major facilitator superfamily (MFS) profile" evidence="6">
    <location>
        <begin position="25"/>
        <end position="488"/>
    </location>
</feature>
<dbReference type="CDD" id="cd17321">
    <property type="entry name" value="MFS_MMR_MDR_like"/>
    <property type="match status" value="1"/>
</dbReference>
<evidence type="ECO:0000313" key="8">
    <source>
        <dbReference type="EMBL" id="MBB5471529.1"/>
    </source>
</evidence>
<dbReference type="Gene3D" id="1.20.1250.20">
    <property type="entry name" value="MFS general substrate transporter like domains"/>
    <property type="match status" value="1"/>
</dbReference>
<dbReference type="Gene3D" id="1.20.1720.10">
    <property type="entry name" value="Multidrug resistance protein D"/>
    <property type="match status" value="1"/>
</dbReference>